<evidence type="ECO:0000256" key="1">
    <source>
        <dbReference type="ARBA" id="ARBA00022884"/>
    </source>
</evidence>
<proteinExistence type="predicted"/>
<dbReference type="Proteomes" id="UP000515123">
    <property type="component" value="Linkage group 9"/>
</dbReference>
<sequence length="420" mass="44307">MASSDREPSSSSSPPPPSAAIVPAESEAISASSSAAPAAAAGASSAAKKPAWNRPSNGAIEAGPVVDADSWPALSESTKASLKPSSSSDLAKISDGSASNPGPSVSTSSPRRNSTNANPNSTPNSSTLSRQRSMRRGGLGGGGAPVNGSVEHGNRGDGAPANGSTEQGNRAGGDHHRGYGGNRRFNNNGGGGSQRGGYGGRRGGFNGYGRGLNGRDFHAQQHRGAPPYIRPPPPIFVPPPFFGHPPQVRPFEASMPFPPEMPSLVYYVATPPPPPPFLASPATPPAMFFPTIDPKQAKLLRQIDYYFSTENLCKDTYLRENMDDQGWVPLSLIANFNRVRQLTDDIQFVMETVQLSSAVELQGDKIRRRYDWRNWLLPQPNNLSGTDLGLSSASTSSVDNTVVRLQAAELEGETNHTIGI</sequence>
<evidence type="ECO:0000313" key="5">
    <source>
        <dbReference type="Proteomes" id="UP000515123"/>
    </source>
</evidence>
<feature type="domain" description="HTH La-type RNA-binding" evidence="4">
    <location>
        <begin position="289"/>
        <end position="378"/>
    </location>
</feature>
<dbReference type="OrthoDB" id="340227at2759"/>
<keyword evidence="1 2" id="KW-0694">RNA-binding</keyword>
<organism evidence="5 6">
    <name type="scientific">Ananas comosus</name>
    <name type="common">Pineapple</name>
    <name type="synonym">Ananas ananas</name>
    <dbReference type="NCBI Taxonomy" id="4615"/>
    <lineage>
        <taxon>Eukaryota</taxon>
        <taxon>Viridiplantae</taxon>
        <taxon>Streptophyta</taxon>
        <taxon>Embryophyta</taxon>
        <taxon>Tracheophyta</taxon>
        <taxon>Spermatophyta</taxon>
        <taxon>Magnoliopsida</taxon>
        <taxon>Liliopsida</taxon>
        <taxon>Poales</taxon>
        <taxon>Bromeliaceae</taxon>
        <taxon>Bromelioideae</taxon>
        <taxon>Ananas</taxon>
    </lineage>
</organism>
<dbReference type="Gramene" id="Aco008869.1.mrna1">
    <property type="protein sequence ID" value="Aco008869.1.mrna1"/>
    <property type="gene ID" value="Aco008869.1.path1"/>
</dbReference>
<feature type="compositionally biased region" description="Low complexity" evidence="3">
    <location>
        <begin position="103"/>
        <end position="130"/>
    </location>
</feature>
<dbReference type="RefSeq" id="XP_020095826.1">
    <property type="nucleotide sequence ID" value="XM_020240237.1"/>
</dbReference>
<dbReference type="GO" id="GO:0005737">
    <property type="term" value="C:cytoplasm"/>
    <property type="evidence" value="ECO:0007669"/>
    <property type="project" value="UniProtKB-ARBA"/>
</dbReference>
<dbReference type="AlphaFoldDB" id="A0A6P5FHN2"/>
<reference evidence="6" key="2">
    <citation type="submission" date="2025-08" db="UniProtKB">
        <authorList>
            <consortium name="RefSeq"/>
        </authorList>
    </citation>
    <scope>IDENTIFICATION</scope>
    <source>
        <tissue evidence="6">Leaf</tissue>
    </source>
</reference>
<evidence type="ECO:0000256" key="3">
    <source>
        <dbReference type="SAM" id="MobiDB-lite"/>
    </source>
</evidence>
<protein>
    <submittedName>
        <fullName evidence="6">La-related protein 1C-like isoform X1</fullName>
    </submittedName>
</protein>
<dbReference type="CDD" id="cd07323">
    <property type="entry name" value="LAM"/>
    <property type="match status" value="1"/>
</dbReference>
<evidence type="ECO:0000256" key="2">
    <source>
        <dbReference type="PROSITE-ProRule" id="PRU00332"/>
    </source>
</evidence>
<dbReference type="GeneID" id="109715300"/>
<feature type="compositionally biased region" description="Low complexity" evidence="3">
    <location>
        <begin position="19"/>
        <end position="47"/>
    </location>
</feature>
<name>A0A6P5FHN2_ANACO</name>
<feature type="region of interest" description="Disordered" evidence="3">
    <location>
        <begin position="1"/>
        <end position="227"/>
    </location>
</feature>
<accession>A0A6P5FHN2</accession>
<dbReference type="PANTHER" id="PTHR22792:SF132">
    <property type="entry name" value="LA-RELATED PROTEIN 1"/>
    <property type="match status" value="1"/>
</dbReference>
<gene>
    <name evidence="6" type="primary">LOC109715300</name>
</gene>
<feature type="compositionally biased region" description="Low complexity" evidence="3">
    <location>
        <begin position="75"/>
        <end position="88"/>
    </location>
</feature>
<evidence type="ECO:0000313" key="6">
    <source>
        <dbReference type="RefSeq" id="XP_020095826.1"/>
    </source>
</evidence>
<evidence type="ECO:0000259" key="4">
    <source>
        <dbReference type="PROSITE" id="PS50961"/>
    </source>
</evidence>
<dbReference type="Gene3D" id="1.10.10.10">
    <property type="entry name" value="Winged helix-like DNA-binding domain superfamily/Winged helix DNA-binding domain"/>
    <property type="match status" value="1"/>
</dbReference>
<dbReference type="InterPro" id="IPR036390">
    <property type="entry name" value="WH_DNA-bd_sf"/>
</dbReference>
<dbReference type="InterPro" id="IPR045180">
    <property type="entry name" value="La_dom_prot"/>
</dbReference>
<feature type="compositionally biased region" description="Gly residues" evidence="3">
    <location>
        <begin position="188"/>
        <end position="212"/>
    </location>
</feature>
<dbReference type="Pfam" id="PF05383">
    <property type="entry name" value="La"/>
    <property type="match status" value="1"/>
</dbReference>
<dbReference type="GO" id="GO:0003723">
    <property type="term" value="F:RNA binding"/>
    <property type="evidence" value="ECO:0007669"/>
    <property type="project" value="UniProtKB-UniRule"/>
</dbReference>
<dbReference type="SMART" id="SM00715">
    <property type="entry name" value="LA"/>
    <property type="match status" value="1"/>
</dbReference>
<reference evidence="5" key="1">
    <citation type="journal article" date="2015" name="Nat. Genet.">
        <title>The pineapple genome and the evolution of CAM photosynthesis.</title>
        <authorList>
            <person name="Ming R."/>
            <person name="VanBuren R."/>
            <person name="Wai C.M."/>
            <person name="Tang H."/>
            <person name="Schatz M.C."/>
            <person name="Bowers J.E."/>
            <person name="Lyons E."/>
            <person name="Wang M.L."/>
            <person name="Chen J."/>
            <person name="Biggers E."/>
            <person name="Zhang J."/>
            <person name="Huang L."/>
            <person name="Zhang L."/>
            <person name="Miao W."/>
            <person name="Zhang J."/>
            <person name="Ye Z."/>
            <person name="Miao C."/>
            <person name="Lin Z."/>
            <person name="Wang H."/>
            <person name="Zhou H."/>
            <person name="Yim W.C."/>
            <person name="Priest H.D."/>
            <person name="Zheng C."/>
            <person name="Woodhouse M."/>
            <person name="Edger P.P."/>
            <person name="Guyot R."/>
            <person name="Guo H.B."/>
            <person name="Guo H."/>
            <person name="Zheng G."/>
            <person name="Singh R."/>
            <person name="Sharma A."/>
            <person name="Min X."/>
            <person name="Zheng Y."/>
            <person name="Lee H."/>
            <person name="Gurtowski J."/>
            <person name="Sedlazeck F.J."/>
            <person name="Harkess A."/>
            <person name="McKain M.R."/>
            <person name="Liao Z."/>
            <person name="Fang J."/>
            <person name="Liu J."/>
            <person name="Zhang X."/>
            <person name="Zhang Q."/>
            <person name="Hu W."/>
            <person name="Qin Y."/>
            <person name="Wang K."/>
            <person name="Chen L.Y."/>
            <person name="Shirley N."/>
            <person name="Lin Y.R."/>
            <person name="Liu L.Y."/>
            <person name="Hernandez A.G."/>
            <person name="Wright C.L."/>
            <person name="Bulone V."/>
            <person name="Tuskan G.A."/>
            <person name="Heath K."/>
            <person name="Zee F."/>
            <person name="Moore P.H."/>
            <person name="Sunkar R."/>
            <person name="Leebens-Mack J.H."/>
            <person name="Mockler T."/>
            <person name="Bennetzen J.L."/>
            <person name="Freeling M."/>
            <person name="Sankoff D."/>
            <person name="Paterson A.H."/>
            <person name="Zhu X."/>
            <person name="Yang X."/>
            <person name="Smith J.A."/>
            <person name="Cushman J.C."/>
            <person name="Paull R.E."/>
            <person name="Yu Q."/>
        </authorList>
    </citation>
    <scope>NUCLEOTIDE SEQUENCE [LARGE SCALE GENOMIC DNA]</scope>
    <source>
        <strain evidence="5">cv. F153</strain>
    </source>
</reference>
<dbReference type="SUPFAM" id="SSF46785">
    <property type="entry name" value="Winged helix' DNA-binding domain"/>
    <property type="match status" value="1"/>
</dbReference>
<dbReference type="InterPro" id="IPR006630">
    <property type="entry name" value="La_HTH"/>
</dbReference>
<dbReference type="PANTHER" id="PTHR22792">
    <property type="entry name" value="LUPUS LA PROTEIN-RELATED"/>
    <property type="match status" value="1"/>
</dbReference>
<dbReference type="PROSITE" id="PS50961">
    <property type="entry name" value="HTH_LA"/>
    <property type="match status" value="1"/>
</dbReference>
<keyword evidence="5" id="KW-1185">Reference proteome</keyword>
<dbReference type="InterPro" id="IPR036388">
    <property type="entry name" value="WH-like_DNA-bd_sf"/>
</dbReference>